<keyword evidence="1" id="KW-0175">Coiled coil</keyword>
<keyword evidence="3" id="KW-1185">Reference proteome</keyword>
<dbReference type="SUPFAM" id="SSF140423">
    <property type="entry name" value="MW0975(SA0943)-like"/>
    <property type="match status" value="1"/>
</dbReference>
<dbReference type="PROSITE" id="PS51257">
    <property type="entry name" value="PROKAR_LIPOPROTEIN"/>
    <property type="match status" value="1"/>
</dbReference>
<accession>A0ABW0LDG1</accession>
<organism evidence="2 3">
    <name type="scientific">Lederbergia graminis</name>
    <dbReference type="NCBI Taxonomy" id="735518"/>
    <lineage>
        <taxon>Bacteria</taxon>
        <taxon>Bacillati</taxon>
        <taxon>Bacillota</taxon>
        <taxon>Bacilli</taxon>
        <taxon>Bacillales</taxon>
        <taxon>Bacillaceae</taxon>
        <taxon>Lederbergia</taxon>
    </lineage>
</organism>
<proteinExistence type="predicted"/>
<evidence type="ECO:0000313" key="2">
    <source>
        <dbReference type="EMBL" id="MFC5463910.1"/>
    </source>
</evidence>
<dbReference type="Proteomes" id="UP001596147">
    <property type="component" value="Unassembled WGS sequence"/>
</dbReference>
<dbReference type="Pfam" id="PF10368">
    <property type="entry name" value="YkyA"/>
    <property type="match status" value="1"/>
</dbReference>
<feature type="coiled-coil region" evidence="1">
    <location>
        <begin position="121"/>
        <end position="203"/>
    </location>
</feature>
<gene>
    <name evidence="2" type="ORF">ACFPM4_03950</name>
</gene>
<evidence type="ECO:0000256" key="1">
    <source>
        <dbReference type="SAM" id="Coils"/>
    </source>
</evidence>
<dbReference type="InterPro" id="IPR019454">
    <property type="entry name" value="Lipoprot_YkyA-like"/>
</dbReference>
<sequence>MKKQYIAILIFIFSVILAGCTSPEETIYEIIEASAQEEKVFEDQQKPIADLVEEEKNLFDEIIALGLKEFEQISTLSNNALENIDKREEHINKEKESISSSYDEFNKIVDEMEKIKDADLKKQAEDLKSIMDERYQAYEELYTANINVLAEDRKIYELLKDENLKEEDLLAQIEARNETYEKVKEANEKFNEATDKFNEAKLQFYKDSGLNITSEV</sequence>
<reference evidence="3" key="1">
    <citation type="journal article" date="2019" name="Int. J. Syst. Evol. Microbiol.">
        <title>The Global Catalogue of Microorganisms (GCM) 10K type strain sequencing project: providing services to taxonomists for standard genome sequencing and annotation.</title>
        <authorList>
            <consortium name="The Broad Institute Genomics Platform"/>
            <consortium name="The Broad Institute Genome Sequencing Center for Infectious Disease"/>
            <person name="Wu L."/>
            <person name="Ma J."/>
        </authorList>
    </citation>
    <scope>NUCLEOTIDE SEQUENCE [LARGE SCALE GENOMIC DNA]</scope>
    <source>
        <strain evidence="3">CGMCC 1.12237</strain>
    </source>
</reference>
<evidence type="ECO:0000313" key="3">
    <source>
        <dbReference type="Proteomes" id="UP001596147"/>
    </source>
</evidence>
<dbReference type="EMBL" id="JBHSMC010000001">
    <property type="protein sequence ID" value="MFC5463910.1"/>
    <property type="molecule type" value="Genomic_DNA"/>
</dbReference>
<dbReference type="RefSeq" id="WP_382347909.1">
    <property type="nucleotide sequence ID" value="NZ_JBHSMC010000001.1"/>
</dbReference>
<dbReference type="InterPro" id="IPR036785">
    <property type="entry name" value="YkyA-like_sf"/>
</dbReference>
<name>A0ABW0LDG1_9BACI</name>
<comment type="caution">
    <text evidence="2">The sequence shown here is derived from an EMBL/GenBank/DDBJ whole genome shotgun (WGS) entry which is preliminary data.</text>
</comment>
<protein>
    <submittedName>
        <fullName evidence="2">YkyA family protein</fullName>
    </submittedName>
</protein>
<dbReference type="Gene3D" id="1.20.120.570">
    <property type="entry name" value="YkyA-like"/>
    <property type="match status" value="1"/>
</dbReference>